<sequence>MTDLSIGRHASEERPIPQQPDPTDINPHAVVGAEILIEQLHKFYAEVKVLEDLDLHIQPGEFLAIVGRSGCGKSTLLRLIADLEQPSYGEIKFKSARHIREGITSDDIRVMFQDPRLLPWRSIEQNVQLGLPKHQQDNASALLEKVGLKDKAGLWPSQLSGGQRQRTALARALSHKPRILLLDEPLGALDALTRLDMQNLIEKLWTEQGFTAILVTHDVSEAVQLADRIILLDKGHIAQQFKVDLPRPRQKDYAFNELEQQVLNAVLAT</sequence>
<proteinExistence type="inferred from homology"/>
<keyword evidence="4" id="KW-0547">Nucleotide-binding</keyword>
<dbReference type="GO" id="GO:0005524">
    <property type="term" value="F:ATP binding"/>
    <property type="evidence" value="ECO:0007669"/>
    <property type="project" value="UniProtKB-KW"/>
</dbReference>
<dbReference type="AlphaFoldDB" id="A0A1G6NZI3"/>
<keyword evidence="5 10" id="KW-0067">ATP-binding</keyword>
<dbReference type="PANTHER" id="PTHR42788:SF17">
    <property type="entry name" value="ALIPHATIC SULFONATES IMPORT ATP-BINDING PROTEIN SSUB"/>
    <property type="match status" value="1"/>
</dbReference>
<dbReference type="InterPro" id="IPR050166">
    <property type="entry name" value="ABC_transporter_ATP-bind"/>
</dbReference>
<dbReference type="Pfam" id="PF00005">
    <property type="entry name" value="ABC_tran"/>
    <property type="match status" value="1"/>
</dbReference>
<keyword evidence="7" id="KW-0472">Membrane</keyword>
<dbReference type="GO" id="GO:0016887">
    <property type="term" value="F:ATP hydrolysis activity"/>
    <property type="evidence" value="ECO:0007669"/>
    <property type="project" value="InterPro"/>
</dbReference>
<evidence type="ECO:0000313" key="10">
    <source>
        <dbReference type="EMBL" id="SDC73352.1"/>
    </source>
</evidence>
<gene>
    <name evidence="10" type="ORF">SAMN05421732_11214</name>
</gene>
<dbReference type="InterPro" id="IPR003439">
    <property type="entry name" value="ABC_transporter-like_ATP-bd"/>
</dbReference>
<keyword evidence="2" id="KW-0813">Transport</keyword>
<evidence type="ECO:0000256" key="3">
    <source>
        <dbReference type="ARBA" id="ARBA00022475"/>
    </source>
</evidence>
<keyword evidence="3" id="KW-1003">Cell membrane</keyword>
<dbReference type="InterPro" id="IPR003593">
    <property type="entry name" value="AAA+_ATPase"/>
</dbReference>
<evidence type="ECO:0000256" key="7">
    <source>
        <dbReference type="ARBA" id="ARBA00023136"/>
    </source>
</evidence>
<dbReference type="Proteomes" id="UP000243468">
    <property type="component" value="Unassembled WGS sequence"/>
</dbReference>
<dbReference type="EMBL" id="FMYO01000012">
    <property type="protein sequence ID" value="SDC73352.1"/>
    <property type="molecule type" value="Genomic_DNA"/>
</dbReference>
<evidence type="ECO:0000256" key="5">
    <source>
        <dbReference type="ARBA" id="ARBA00022840"/>
    </source>
</evidence>
<dbReference type="SMART" id="SM00382">
    <property type="entry name" value="AAA"/>
    <property type="match status" value="1"/>
</dbReference>
<dbReference type="Gene3D" id="3.40.50.300">
    <property type="entry name" value="P-loop containing nucleotide triphosphate hydrolases"/>
    <property type="match status" value="1"/>
</dbReference>
<accession>A0A1G6NZI3</accession>
<organism evidence="10 11">
    <name type="scientific">Acinetobacter kookii</name>
    <dbReference type="NCBI Taxonomy" id="1226327"/>
    <lineage>
        <taxon>Bacteria</taxon>
        <taxon>Pseudomonadati</taxon>
        <taxon>Pseudomonadota</taxon>
        <taxon>Gammaproteobacteria</taxon>
        <taxon>Moraxellales</taxon>
        <taxon>Moraxellaceae</taxon>
        <taxon>Acinetobacter</taxon>
    </lineage>
</organism>
<dbReference type="STRING" id="1226327.SAMN05421732_11214"/>
<dbReference type="InterPro" id="IPR027417">
    <property type="entry name" value="P-loop_NTPase"/>
</dbReference>
<comment type="similarity">
    <text evidence="1">Belongs to the ABC transporter superfamily.</text>
</comment>
<dbReference type="PANTHER" id="PTHR42788">
    <property type="entry name" value="TAURINE IMPORT ATP-BINDING PROTEIN-RELATED"/>
    <property type="match status" value="1"/>
</dbReference>
<keyword evidence="11" id="KW-1185">Reference proteome</keyword>
<feature type="region of interest" description="Disordered" evidence="8">
    <location>
        <begin position="1"/>
        <end position="25"/>
    </location>
</feature>
<dbReference type="PROSITE" id="PS50893">
    <property type="entry name" value="ABC_TRANSPORTER_2"/>
    <property type="match status" value="1"/>
</dbReference>
<evidence type="ECO:0000256" key="6">
    <source>
        <dbReference type="ARBA" id="ARBA00022967"/>
    </source>
</evidence>
<keyword evidence="6" id="KW-1278">Translocase</keyword>
<evidence type="ECO:0000256" key="4">
    <source>
        <dbReference type="ARBA" id="ARBA00022741"/>
    </source>
</evidence>
<dbReference type="SUPFAM" id="SSF52540">
    <property type="entry name" value="P-loop containing nucleoside triphosphate hydrolases"/>
    <property type="match status" value="1"/>
</dbReference>
<dbReference type="CDD" id="cd03293">
    <property type="entry name" value="ABC_NrtD_SsuB_transporters"/>
    <property type="match status" value="1"/>
</dbReference>
<protein>
    <submittedName>
        <fullName evidence="10">Sulfonate transport system ATP-binding protein</fullName>
    </submittedName>
</protein>
<evidence type="ECO:0000256" key="2">
    <source>
        <dbReference type="ARBA" id="ARBA00022448"/>
    </source>
</evidence>
<evidence type="ECO:0000256" key="1">
    <source>
        <dbReference type="ARBA" id="ARBA00005417"/>
    </source>
</evidence>
<dbReference type="RefSeq" id="WP_092820573.1">
    <property type="nucleotide sequence ID" value="NZ_BAABKJ010000003.1"/>
</dbReference>
<evidence type="ECO:0000259" key="9">
    <source>
        <dbReference type="PROSITE" id="PS50893"/>
    </source>
</evidence>
<reference evidence="11" key="1">
    <citation type="submission" date="2016-09" db="EMBL/GenBank/DDBJ databases">
        <authorList>
            <person name="Varghese N."/>
            <person name="Submissions S."/>
        </authorList>
    </citation>
    <scope>NUCLEOTIDE SEQUENCE [LARGE SCALE GENOMIC DNA]</scope>
    <source>
        <strain evidence="11">ANC 4667</strain>
    </source>
</reference>
<name>A0A1G6NZI3_9GAMM</name>
<evidence type="ECO:0000256" key="8">
    <source>
        <dbReference type="SAM" id="MobiDB-lite"/>
    </source>
</evidence>
<evidence type="ECO:0000313" key="11">
    <source>
        <dbReference type="Proteomes" id="UP000243468"/>
    </source>
</evidence>
<feature type="domain" description="ABC transporter" evidence="9">
    <location>
        <begin position="35"/>
        <end position="259"/>
    </location>
</feature>
<dbReference type="OrthoDB" id="9802264at2"/>